<dbReference type="AlphaFoldDB" id="A0A6P1Q357"/>
<evidence type="ECO:0000313" key="2">
    <source>
        <dbReference type="Proteomes" id="UP000464053"/>
    </source>
</evidence>
<gene>
    <name evidence="1" type="ORF">C7M51_02852</name>
</gene>
<dbReference type="EMBL" id="CP028271">
    <property type="protein sequence ID" value="QHM72539.1"/>
    <property type="molecule type" value="Genomic_DNA"/>
</dbReference>
<sequence length="42" mass="4880">MMSTACLCWLSLLSPKSTAMRKLYPSLESNRLREQFRSSRVT</sequence>
<accession>A0A6P1Q357</accession>
<dbReference type="Proteomes" id="UP000464053">
    <property type="component" value="Chromosome"/>
</dbReference>
<name>A0A6P1Q357_9GAMM</name>
<evidence type="ECO:0000313" key="1">
    <source>
        <dbReference type="EMBL" id="QHM72539.1"/>
    </source>
</evidence>
<proteinExistence type="predicted"/>
<dbReference type="KEGG" id="mint:C7M51_02852"/>
<keyword evidence="2" id="KW-1185">Reference proteome</keyword>
<protein>
    <submittedName>
        <fullName evidence="1">Uncharacterized protein</fullName>
    </submittedName>
</protein>
<reference evidence="1 2" key="1">
    <citation type="submission" date="2018-03" db="EMBL/GenBank/DDBJ databases">
        <title>Pantoea intestinalis SRCM103226 isolated form the mealworm.</title>
        <authorList>
            <person name="Jeong D.-Y."/>
            <person name="Kim J.W."/>
        </authorList>
    </citation>
    <scope>NUCLEOTIDE SEQUENCE [LARGE SCALE GENOMIC DNA]</scope>
    <source>
        <strain evidence="1 2">SRCM103226</strain>
    </source>
</reference>
<organism evidence="1 2">
    <name type="scientific">Mixta intestinalis</name>
    <dbReference type="NCBI Taxonomy" id="1615494"/>
    <lineage>
        <taxon>Bacteria</taxon>
        <taxon>Pseudomonadati</taxon>
        <taxon>Pseudomonadota</taxon>
        <taxon>Gammaproteobacteria</taxon>
        <taxon>Enterobacterales</taxon>
        <taxon>Erwiniaceae</taxon>
        <taxon>Mixta</taxon>
    </lineage>
</organism>